<gene>
    <name evidence="1" type="ORF">MVEN_00259000</name>
</gene>
<dbReference type="OrthoDB" id="3052710at2759"/>
<evidence type="ECO:0000313" key="2">
    <source>
        <dbReference type="Proteomes" id="UP000620124"/>
    </source>
</evidence>
<dbReference type="AlphaFoldDB" id="A0A8H7DCG3"/>
<proteinExistence type="predicted"/>
<evidence type="ECO:0000313" key="1">
    <source>
        <dbReference type="EMBL" id="KAF7369310.1"/>
    </source>
</evidence>
<keyword evidence="2" id="KW-1185">Reference proteome</keyword>
<dbReference type="EMBL" id="JACAZI010000002">
    <property type="protein sequence ID" value="KAF7369310.1"/>
    <property type="molecule type" value="Genomic_DNA"/>
</dbReference>
<reference evidence="1" key="1">
    <citation type="submission" date="2020-05" db="EMBL/GenBank/DDBJ databases">
        <title>Mycena genomes resolve the evolution of fungal bioluminescence.</title>
        <authorList>
            <person name="Tsai I.J."/>
        </authorList>
    </citation>
    <scope>NUCLEOTIDE SEQUENCE</scope>
    <source>
        <strain evidence="1">CCC161011</strain>
    </source>
</reference>
<accession>A0A8H7DCG3</accession>
<protein>
    <submittedName>
        <fullName evidence="1">Uncharacterized protein</fullName>
    </submittedName>
</protein>
<sequence>MIEGGWNYSVADCQFHLAYQSESSHFHPTIPQPMFSKTTFVPQTTFLALVLASLASAGPTILPRDDSDDLVTFCFSEDNCFQASAIPDGCVDLPLFSDSFLTASLAAPGVECLLSPERGCTGNTGLPGILSNSAGTVELSTLGLPHQGCFQASTITGAGCTNLPQFNEPFVTASLTTAGTQCALSEAADCSGGASLFDPAPGVTLELSSINLSNVKSFECRKV</sequence>
<organism evidence="1 2">
    <name type="scientific">Mycena venus</name>
    <dbReference type="NCBI Taxonomy" id="2733690"/>
    <lineage>
        <taxon>Eukaryota</taxon>
        <taxon>Fungi</taxon>
        <taxon>Dikarya</taxon>
        <taxon>Basidiomycota</taxon>
        <taxon>Agaricomycotina</taxon>
        <taxon>Agaricomycetes</taxon>
        <taxon>Agaricomycetidae</taxon>
        <taxon>Agaricales</taxon>
        <taxon>Marasmiineae</taxon>
        <taxon>Mycenaceae</taxon>
        <taxon>Mycena</taxon>
    </lineage>
</organism>
<dbReference type="Proteomes" id="UP000620124">
    <property type="component" value="Unassembled WGS sequence"/>
</dbReference>
<comment type="caution">
    <text evidence="1">The sequence shown here is derived from an EMBL/GenBank/DDBJ whole genome shotgun (WGS) entry which is preliminary data.</text>
</comment>
<name>A0A8H7DCG3_9AGAR</name>